<gene>
    <name evidence="5" type="ORF">Q9291_03870</name>
</gene>
<keyword evidence="4" id="KW-0812">Transmembrane</keyword>
<proteinExistence type="predicted"/>
<feature type="transmembrane region" description="Helical" evidence="4">
    <location>
        <begin position="6"/>
        <end position="25"/>
    </location>
</feature>
<evidence type="ECO:0000256" key="2">
    <source>
        <dbReference type="ARBA" id="ARBA00022679"/>
    </source>
</evidence>
<name>A0ABT9JS86_9PROT</name>
<dbReference type="Gene3D" id="3.40.50.150">
    <property type="entry name" value="Vaccinia Virus protein VP39"/>
    <property type="match status" value="1"/>
</dbReference>
<dbReference type="PANTHER" id="PTHR13610:SF9">
    <property type="entry name" value="FI06469P"/>
    <property type="match status" value="1"/>
</dbReference>
<keyword evidence="4" id="KW-1133">Transmembrane helix</keyword>
<dbReference type="EMBL" id="JAVCAP010000006">
    <property type="protein sequence ID" value="MDP8566981.1"/>
    <property type="molecule type" value="Genomic_DNA"/>
</dbReference>
<dbReference type="RefSeq" id="WP_306388690.1">
    <property type="nucleotide sequence ID" value="NZ_JAVCAP010000006.1"/>
</dbReference>
<dbReference type="SUPFAM" id="SSF53335">
    <property type="entry name" value="S-adenosyl-L-methionine-dependent methyltransferases"/>
    <property type="match status" value="1"/>
</dbReference>
<organism evidence="5 6">
    <name type="scientific">Methylophilus aquaticus</name>
    <dbReference type="NCBI Taxonomy" id="1971610"/>
    <lineage>
        <taxon>Bacteria</taxon>
        <taxon>Pseudomonadati</taxon>
        <taxon>Pseudomonadota</taxon>
        <taxon>Betaproteobacteria</taxon>
        <taxon>Nitrosomonadales</taxon>
        <taxon>Methylophilaceae</taxon>
        <taxon>Methylophilus</taxon>
    </lineage>
</organism>
<evidence type="ECO:0000313" key="5">
    <source>
        <dbReference type="EMBL" id="MDP8566981.1"/>
    </source>
</evidence>
<dbReference type="PANTHER" id="PTHR13610">
    <property type="entry name" value="METHYLTRANSFERASE DOMAIN-CONTAINING PROTEIN"/>
    <property type="match status" value="1"/>
</dbReference>
<feature type="transmembrane region" description="Helical" evidence="4">
    <location>
        <begin position="37"/>
        <end position="62"/>
    </location>
</feature>
<keyword evidence="3" id="KW-0949">S-adenosyl-L-methionine</keyword>
<dbReference type="InterPro" id="IPR029063">
    <property type="entry name" value="SAM-dependent_MTases_sf"/>
</dbReference>
<sequence length="291" mass="32544">MFKKGVVMHSVTSGAGFALLRGQFLQRVLPQKLWSQALLIQLSSVLLITCVSPAVINSVFAFELRSLGIHLEHGLTWLLLHVVLVSVMAAAIRMPVWWRWIHLVFPIAVTLMQALALPASVYLGGFIITLALYWSVHNTRVPFYPSFPATWRAMHHLLEQQAGDDSLRVLDIGSGIGDLPLFLAKQRPHDRVSGIEIAPLPWLISFIRATFSGSAVNFTLGNYQQLHFAEQDVIFAYLSPAVMEDVWQKVCREMRSGTCFISSEFAVPDVTATHIIYPGIHAPALYLYRLP</sequence>
<feature type="transmembrane region" description="Helical" evidence="4">
    <location>
        <begin position="74"/>
        <end position="92"/>
    </location>
</feature>
<keyword evidence="2 5" id="KW-0808">Transferase</keyword>
<keyword evidence="1 5" id="KW-0489">Methyltransferase</keyword>
<evidence type="ECO:0000313" key="6">
    <source>
        <dbReference type="Proteomes" id="UP001225906"/>
    </source>
</evidence>
<evidence type="ECO:0000256" key="3">
    <source>
        <dbReference type="ARBA" id="ARBA00022691"/>
    </source>
</evidence>
<dbReference type="EC" id="2.1.-.-" evidence="5"/>
<evidence type="ECO:0000256" key="1">
    <source>
        <dbReference type="ARBA" id="ARBA00022603"/>
    </source>
</evidence>
<dbReference type="GO" id="GO:0032259">
    <property type="term" value="P:methylation"/>
    <property type="evidence" value="ECO:0007669"/>
    <property type="project" value="UniProtKB-KW"/>
</dbReference>
<keyword evidence="6" id="KW-1185">Reference proteome</keyword>
<protein>
    <submittedName>
        <fullName evidence="5">Class I SAM-dependent methyltransferase</fullName>
        <ecNumber evidence="5">2.1.-.-</ecNumber>
    </submittedName>
</protein>
<dbReference type="GO" id="GO:0008168">
    <property type="term" value="F:methyltransferase activity"/>
    <property type="evidence" value="ECO:0007669"/>
    <property type="project" value="UniProtKB-KW"/>
</dbReference>
<comment type="caution">
    <text evidence="5">The sequence shown here is derived from an EMBL/GenBank/DDBJ whole genome shotgun (WGS) entry which is preliminary data.</text>
</comment>
<dbReference type="Proteomes" id="UP001225906">
    <property type="component" value="Unassembled WGS sequence"/>
</dbReference>
<accession>A0ABT9JS86</accession>
<feature type="transmembrane region" description="Helical" evidence="4">
    <location>
        <begin position="104"/>
        <end position="134"/>
    </location>
</feature>
<reference evidence="6" key="1">
    <citation type="journal article" date="2019" name="Int. J. Syst. Evol. Microbiol.">
        <title>The Global Catalogue of Microorganisms (GCM) 10K type strain sequencing project: providing services to taxonomists for standard genome sequencing and annotation.</title>
        <authorList>
            <consortium name="The Broad Institute Genomics Platform"/>
            <consortium name="The Broad Institute Genome Sequencing Center for Infectious Disease"/>
            <person name="Wu L."/>
            <person name="Ma J."/>
        </authorList>
    </citation>
    <scope>NUCLEOTIDE SEQUENCE [LARGE SCALE GENOMIC DNA]</scope>
    <source>
        <strain evidence="6">VKM B-3159</strain>
    </source>
</reference>
<keyword evidence="4" id="KW-0472">Membrane</keyword>
<dbReference type="InterPro" id="IPR026170">
    <property type="entry name" value="FAM173A/B"/>
</dbReference>
<evidence type="ECO:0000256" key="4">
    <source>
        <dbReference type="SAM" id="Phobius"/>
    </source>
</evidence>